<dbReference type="RefSeq" id="WP_331215666.1">
    <property type="nucleotide sequence ID" value="NZ_JAZGQK010000016.1"/>
</dbReference>
<sequence>MRTGGASGGTPEPGSAREEAERLVAAALAMAQTAASGMRYRAGARDLVGTVGQVISDVLDQVAPPSTGTPAEPPSTGTPAGQSSTGTPAGHPPTEPAGPPPTSGVAGQPTGSAGEAPHPGDDPVRETAGPAGDGATRHGFATGGPECCVCPVCRVVTVLRDPSPELVERLATGAGDLAAGVASLLRAFSAVANSAGPRTTADDSRSADSDVRDGWSAAGDAGAYGAAAGEGPTAGPVGAGAEAGRAERGGADRPAPADAEDQAPGTEPDSRPSAPRVVRDVPGGSAQRHADSVWREATRTGHDSGPAVESDVWAAATRAASAPPATGEFSDPGGRPAAPGAEPVDQVGPAGPVGRRPSVPASRAPEGPVDARPAEPGTSDSGA</sequence>
<feature type="compositionally biased region" description="Basic and acidic residues" evidence="1">
    <location>
        <begin position="200"/>
        <end position="213"/>
    </location>
</feature>
<evidence type="ECO:0000313" key="3">
    <source>
        <dbReference type="EMBL" id="MEE6262099.1"/>
    </source>
</evidence>
<feature type="compositionally biased region" description="Pro residues" evidence="1">
    <location>
        <begin position="90"/>
        <end position="102"/>
    </location>
</feature>
<dbReference type="Proteomes" id="UP001332243">
    <property type="component" value="Unassembled WGS sequence"/>
</dbReference>
<feature type="region of interest" description="Disordered" evidence="1">
    <location>
        <begin position="59"/>
        <end position="146"/>
    </location>
</feature>
<reference evidence="3 4" key="1">
    <citation type="submission" date="2024-01" db="EMBL/GenBank/DDBJ databases">
        <title>Genome insights into Plantactinospora sonchi sp. nov.</title>
        <authorList>
            <person name="Wang L."/>
        </authorList>
    </citation>
    <scope>NUCLEOTIDE SEQUENCE [LARGE SCALE GENOMIC DNA]</scope>
    <source>
        <strain evidence="3 4">NEAU-QY2</strain>
    </source>
</reference>
<feature type="compositionally biased region" description="Low complexity" evidence="1">
    <location>
        <begin position="314"/>
        <end position="341"/>
    </location>
</feature>
<name>A0ABU7S013_9ACTN</name>
<evidence type="ECO:0000313" key="2">
    <source>
        <dbReference type="EMBL" id="MEE6260549.1"/>
    </source>
</evidence>
<accession>A0ABU7S013</accession>
<comment type="caution">
    <text evidence="3">The sequence shown here is derived from an EMBL/GenBank/DDBJ whole genome shotgun (WGS) entry which is preliminary data.</text>
</comment>
<protein>
    <submittedName>
        <fullName evidence="3">Uncharacterized protein</fullName>
    </submittedName>
</protein>
<feature type="region of interest" description="Disordered" evidence="1">
    <location>
        <begin position="1"/>
        <end position="20"/>
    </location>
</feature>
<dbReference type="EMBL" id="JAZGQK010000016">
    <property type="protein sequence ID" value="MEE6260549.1"/>
    <property type="molecule type" value="Genomic_DNA"/>
</dbReference>
<feature type="compositionally biased region" description="Basic and acidic residues" evidence="1">
    <location>
        <begin position="288"/>
        <end position="302"/>
    </location>
</feature>
<feature type="region of interest" description="Disordered" evidence="1">
    <location>
        <begin position="192"/>
        <end position="383"/>
    </location>
</feature>
<feature type="compositionally biased region" description="Low complexity" evidence="1">
    <location>
        <begin position="214"/>
        <end position="243"/>
    </location>
</feature>
<keyword evidence="4" id="KW-1185">Reference proteome</keyword>
<evidence type="ECO:0000313" key="4">
    <source>
        <dbReference type="Proteomes" id="UP001332243"/>
    </source>
</evidence>
<organism evidence="3 4">
    <name type="scientific">Plantactinospora sonchi</name>
    <dbReference type="NCBI Taxonomy" id="1544735"/>
    <lineage>
        <taxon>Bacteria</taxon>
        <taxon>Bacillati</taxon>
        <taxon>Actinomycetota</taxon>
        <taxon>Actinomycetes</taxon>
        <taxon>Micromonosporales</taxon>
        <taxon>Micromonosporaceae</taxon>
        <taxon>Plantactinospora</taxon>
    </lineage>
</organism>
<evidence type="ECO:0000256" key="1">
    <source>
        <dbReference type="SAM" id="MobiDB-lite"/>
    </source>
</evidence>
<gene>
    <name evidence="2" type="ORF">V1633_18860</name>
    <name evidence="3" type="ORF">V1633_26795</name>
</gene>
<feature type="compositionally biased region" description="Polar residues" evidence="1">
    <location>
        <begin position="64"/>
        <end position="84"/>
    </location>
</feature>
<dbReference type="EMBL" id="JAZGQK010000025">
    <property type="protein sequence ID" value="MEE6262099.1"/>
    <property type="molecule type" value="Genomic_DNA"/>
</dbReference>
<proteinExistence type="predicted"/>